<feature type="region of interest" description="Disordered" evidence="1">
    <location>
        <begin position="68"/>
        <end position="88"/>
    </location>
</feature>
<comment type="caution">
    <text evidence="2">The sequence shown here is derived from an EMBL/GenBank/DDBJ whole genome shotgun (WGS) entry which is preliminary data.</text>
</comment>
<reference evidence="2 3" key="1">
    <citation type="submission" date="2019-11" db="EMBL/GenBank/DDBJ databases">
        <title>Whole genome sequence of Oryza granulata.</title>
        <authorList>
            <person name="Li W."/>
        </authorList>
    </citation>
    <scope>NUCLEOTIDE SEQUENCE [LARGE SCALE GENOMIC DNA]</scope>
    <source>
        <strain evidence="3">cv. Menghai</strain>
        <tissue evidence="2">Leaf</tissue>
    </source>
</reference>
<evidence type="ECO:0000313" key="2">
    <source>
        <dbReference type="EMBL" id="KAF0934056.1"/>
    </source>
</evidence>
<feature type="non-terminal residue" evidence="2">
    <location>
        <position position="88"/>
    </location>
</feature>
<evidence type="ECO:0000256" key="1">
    <source>
        <dbReference type="SAM" id="MobiDB-lite"/>
    </source>
</evidence>
<name>A0A6G1FAS0_9ORYZ</name>
<dbReference type="EMBL" id="SPHZ02000001">
    <property type="protein sequence ID" value="KAF0934056.1"/>
    <property type="molecule type" value="Genomic_DNA"/>
</dbReference>
<protein>
    <submittedName>
        <fullName evidence="2">Uncharacterized protein</fullName>
    </submittedName>
</protein>
<dbReference type="AlphaFoldDB" id="A0A6G1FAS0"/>
<evidence type="ECO:0000313" key="3">
    <source>
        <dbReference type="Proteomes" id="UP000479710"/>
    </source>
</evidence>
<dbReference type="OrthoDB" id="695631at2759"/>
<accession>A0A6G1FAS0</accession>
<sequence>MPTSSLASAGAVFDAEPSGPLPPQYAAIESSVRPLPPSALPSVQYYAAIDGPIPLDVDDDAFTASLGPAHRPGILSPVPSELPQAASS</sequence>
<dbReference type="Proteomes" id="UP000479710">
    <property type="component" value="Unassembled WGS sequence"/>
</dbReference>
<keyword evidence="3" id="KW-1185">Reference proteome</keyword>
<organism evidence="2 3">
    <name type="scientific">Oryza meyeriana var. granulata</name>
    <dbReference type="NCBI Taxonomy" id="110450"/>
    <lineage>
        <taxon>Eukaryota</taxon>
        <taxon>Viridiplantae</taxon>
        <taxon>Streptophyta</taxon>
        <taxon>Embryophyta</taxon>
        <taxon>Tracheophyta</taxon>
        <taxon>Spermatophyta</taxon>
        <taxon>Magnoliopsida</taxon>
        <taxon>Liliopsida</taxon>
        <taxon>Poales</taxon>
        <taxon>Poaceae</taxon>
        <taxon>BOP clade</taxon>
        <taxon>Oryzoideae</taxon>
        <taxon>Oryzeae</taxon>
        <taxon>Oryzinae</taxon>
        <taxon>Oryza</taxon>
        <taxon>Oryza meyeriana</taxon>
    </lineage>
</organism>
<gene>
    <name evidence="2" type="ORF">E2562_022733</name>
</gene>
<proteinExistence type="predicted"/>
<feature type="region of interest" description="Disordered" evidence="1">
    <location>
        <begin position="1"/>
        <end position="20"/>
    </location>
</feature>